<dbReference type="AlphaFoldDB" id="A0A6I3S433"/>
<name>A0A6I3S433_9BURK</name>
<sequence>MAYPKSPAIALWNPVWTVIWSYIFTPVFGAFLQRTNWSEMGERDRTANSNMWMVLGLVFMFGYLILEPWLPESNYENFYFLGSYTLFYAAWVIFDGWAQVPFVRDRYGDNYHHRLWGKPIMLGAGGLVLWMMMSLTYVIGIITLFPDVLPPQLPPKP</sequence>
<comment type="caution">
    <text evidence="1">The sequence shown here is derived from an EMBL/GenBank/DDBJ whole genome shotgun (WGS) entry which is preliminary data.</text>
</comment>
<gene>
    <name evidence="1" type="ORF">GMD42_12820</name>
</gene>
<proteinExistence type="predicted"/>
<evidence type="ECO:0000313" key="2">
    <source>
        <dbReference type="Proteomes" id="UP000462362"/>
    </source>
</evidence>
<protein>
    <submittedName>
        <fullName evidence="1">Uncharacterized protein</fullName>
    </submittedName>
</protein>
<evidence type="ECO:0000313" key="1">
    <source>
        <dbReference type="EMBL" id="MTU44461.1"/>
    </source>
</evidence>
<dbReference type="EMBL" id="WNCL01000081">
    <property type="protein sequence ID" value="MTU44461.1"/>
    <property type="molecule type" value="Genomic_DNA"/>
</dbReference>
<organism evidence="1 2">
    <name type="scientific">Parasutterella excrementihominis</name>
    <dbReference type="NCBI Taxonomy" id="487175"/>
    <lineage>
        <taxon>Bacteria</taxon>
        <taxon>Pseudomonadati</taxon>
        <taxon>Pseudomonadota</taxon>
        <taxon>Betaproteobacteria</taxon>
        <taxon>Burkholderiales</taxon>
        <taxon>Sutterellaceae</taxon>
        <taxon>Parasutterella</taxon>
    </lineage>
</organism>
<accession>A0A6I3S433</accession>
<dbReference type="GeneID" id="43348045"/>
<dbReference type="Proteomes" id="UP000462362">
    <property type="component" value="Unassembled WGS sequence"/>
</dbReference>
<reference evidence="1 2" key="1">
    <citation type="journal article" date="2019" name="Nat. Med.">
        <title>A library of human gut bacterial isolates paired with longitudinal multiomics data enables mechanistic microbiome research.</title>
        <authorList>
            <person name="Poyet M."/>
            <person name="Groussin M."/>
            <person name="Gibbons S.M."/>
            <person name="Avila-Pacheco J."/>
            <person name="Jiang X."/>
            <person name="Kearney S.M."/>
            <person name="Perrotta A.R."/>
            <person name="Berdy B."/>
            <person name="Zhao S."/>
            <person name="Lieberman T.D."/>
            <person name="Swanson P.K."/>
            <person name="Smith M."/>
            <person name="Roesemann S."/>
            <person name="Alexander J.E."/>
            <person name="Rich S.A."/>
            <person name="Livny J."/>
            <person name="Vlamakis H."/>
            <person name="Clish C."/>
            <person name="Bullock K."/>
            <person name="Deik A."/>
            <person name="Scott J."/>
            <person name="Pierce K.A."/>
            <person name="Xavier R.J."/>
            <person name="Alm E.J."/>
        </authorList>
    </citation>
    <scope>NUCLEOTIDE SEQUENCE [LARGE SCALE GENOMIC DNA]</scope>
    <source>
        <strain evidence="1 2">BIOML-A2</strain>
    </source>
</reference>
<dbReference type="RefSeq" id="WP_008811327.1">
    <property type="nucleotide sequence ID" value="NZ_CAJUON010000001.1"/>
</dbReference>